<dbReference type="EMBL" id="LRGC01000008">
    <property type="protein sequence ID" value="KWR54607.1"/>
    <property type="molecule type" value="Genomic_DNA"/>
</dbReference>
<gene>
    <name evidence="1" type="ORF">AA415_02141</name>
</gene>
<name>A0A108T7B8_BACSE</name>
<comment type="caution">
    <text evidence="1">The sequence shown here is derived from an EMBL/GenBank/DDBJ whole genome shotgun (WGS) entry which is preliminary data.</text>
</comment>
<reference evidence="1 2" key="1">
    <citation type="journal article" date="2016" name="BMC Genomics">
        <title>Type VI secretion systems of human gut Bacteroidales segregate into three genetic architectures, two of which are contained on mobile genetic elements.</title>
        <authorList>
            <person name="Coyne M.J."/>
            <person name="Roelofs K.G."/>
            <person name="Comstock L.E."/>
        </authorList>
    </citation>
    <scope>NUCLEOTIDE SEQUENCE [LARGE SCALE GENOMIC DNA]</scope>
    <source>
        <strain evidence="1 2">CL09T03C01</strain>
    </source>
</reference>
<protein>
    <submittedName>
        <fullName evidence="1">Uncharacterized protein</fullName>
    </submittedName>
</protein>
<evidence type="ECO:0000313" key="1">
    <source>
        <dbReference type="EMBL" id="KWR54607.1"/>
    </source>
</evidence>
<dbReference type="STRING" id="46506.AA415_02141"/>
<dbReference type="RefSeq" id="WP_060386016.1">
    <property type="nucleotide sequence ID" value="NZ_LRGC01000008.1"/>
</dbReference>
<dbReference type="Proteomes" id="UP000056419">
    <property type="component" value="Unassembled WGS sequence"/>
</dbReference>
<organism evidence="1 2">
    <name type="scientific">Bacteroides stercoris</name>
    <dbReference type="NCBI Taxonomy" id="46506"/>
    <lineage>
        <taxon>Bacteria</taxon>
        <taxon>Pseudomonadati</taxon>
        <taxon>Bacteroidota</taxon>
        <taxon>Bacteroidia</taxon>
        <taxon>Bacteroidales</taxon>
        <taxon>Bacteroidaceae</taxon>
        <taxon>Bacteroides</taxon>
    </lineage>
</organism>
<sequence>MLETTERGYVMVPRQLIHDIIRECPEAAGEQEAFLRVLLYANYKESVYRRNGVEYVCARGESLFSYLQWAEILGWSRGRTMRFFKRMFACERLVHLDDGLSTHIRIPDYDVRISRAAKKEPASGTPSDNGFKAFWEQYHEITRKDKVNPGKARKVWNKLSAGERIAALENIETYYYHLNNTLFCLQAVNYLSHKAFLNEYEYEY</sequence>
<proteinExistence type="predicted"/>
<dbReference type="PATRIC" id="fig|46506.5.peg.2292"/>
<keyword evidence="2" id="KW-1185">Reference proteome</keyword>
<accession>A0A108T7B8</accession>
<dbReference type="AlphaFoldDB" id="A0A108T7B8"/>
<evidence type="ECO:0000313" key="2">
    <source>
        <dbReference type="Proteomes" id="UP000056419"/>
    </source>
</evidence>